<evidence type="ECO:0000313" key="1">
    <source>
        <dbReference type="EMBL" id="AFZ55437.1"/>
    </source>
</evidence>
<dbReference type="HOGENOM" id="CLU_111019_0_0_3"/>
<evidence type="ECO:0000313" key="2">
    <source>
        <dbReference type="Proteomes" id="UP000010480"/>
    </source>
</evidence>
<protein>
    <submittedName>
        <fullName evidence="1">Putative lipoprotein</fullName>
    </submittedName>
</protein>
<dbReference type="EMBL" id="CP003947">
    <property type="protein sequence ID" value="AFZ55437.1"/>
    <property type="molecule type" value="Genomic_DNA"/>
</dbReference>
<dbReference type="Proteomes" id="UP000010480">
    <property type="component" value="Chromosome"/>
</dbReference>
<name>K9Z9N7_CYAAP</name>
<dbReference type="KEGG" id="can:Cyan10605_3395"/>
<sequence>MLYFQSLLNRFCSYVLILLLFSCQKETRENSELEAIIITPEEKQVIISKIYENQKDIKLCNQERDQALSIDSTEIYPLKENQYLVEILCFLGAYQGNYQYLLYNRVNSAIEKISFATFRDNPQNLQLTNTFTLNGSPEFDPISQTLSLETKSRGLGDCGSFVVYQWQNSEFTLREYRYKSDCDGVYLSPEKYPLIYP</sequence>
<accession>K9Z9N7</accession>
<keyword evidence="1" id="KW-0449">Lipoprotein</keyword>
<organism evidence="1 2">
    <name type="scientific">Cyanobacterium aponinum (strain PCC 10605)</name>
    <dbReference type="NCBI Taxonomy" id="755178"/>
    <lineage>
        <taxon>Bacteria</taxon>
        <taxon>Bacillati</taxon>
        <taxon>Cyanobacteriota</taxon>
        <taxon>Cyanophyceae</taxon>
        <taxon>Oscillatoriophycideae</taxon>
        <taxon>Chroococcales</taxon>
        <taxon>Geminocystaceae</taxon>
        <taxon>Cyanobacterium</taxon>
    </lineage>
</organism>
<dbReference type="OrthoDB" id="330924at2"/>
<reference evidence="2" key="1">
    <citation type="journal article" date="2013" name="Proc. Natl. Acad. Sci. U.S.A.">
        <title>Improving the coverage of the cyanobacterial phylum using diversity-driven genome sequencing.</title>
        <authorList>
            <person name="Shih P.M."/>
            <person name="Wu D."/>
            <person name="Latifi A."/>
            <person name="Axen S.D."/>
            <person name="Fewer D.P."/>
            <person name="Talla E."/>
            <person name="Calteau A."/>
            <person name="Cai F."/>
            <person name="Tandeau de Marsac N."/>
            <person name="Rippka R."/>
            <person name="Herdman M."/>
            <person name="Sivonen K."/>
            <person name="Coursin T."/>
            <person name="Laurent T."/>
            <person name="Goodwin L."/>
            <person name="Nolan M."/>
            <person name="Davenport K.W."/>
            <person name="Han C.S."/>
            <person name="Rubin E.M."/>
            <person name="Eisen J.A."/>
            <person name="Woyke T."/>
            <person name="Gugger M."/>
            <person name="Kerfeld C.A."/>
        </authorList>
    </citation>
    <scope>NUCLEOTIDE SEQUENCE [LARGE SCALE GENOMIC DNA]</scope>
    <source>
        <strain evidence="2">PCC 10605</strain>
    </source>
</reference>
<dbReference type="STRING" id="755178.Cyan10605_3395"/>
<dbReference type="Pfam" id="PF06674">
    <property type="entry name" value="DUF1176"/>
    <property type="match status" value="1"/>
</dbReference>
<dbReference type="AlphaFoldDB" id="K9Z9N7"/>
<keyword evidence="2" id="KW-1185">Reference proteome</keyword>
<dbReference type="eggNOG" id="ENOG5033133">
    <property type="taxonomic scope" value="Bacteria"/>
</dbReference>
<dbReference type="InterPro" id="IPR009560">
    <property type="entry name" value="DUF1176"/>
</dbReference>
<gene>
    <name evidence="1" type="ordered locus">Cyan10605_3395</name>
</gene>
<proteinExistence type="predicted"/>